<dbReference type="NCBIfam" id="TIGR01643">
    <property type="entry name" value="YD_repeat_2x"/>
    <property type="match status" value="14"/>
</dbReference>
<comment type="caution">
    <text evidence="5">The sequence shown here is derived from an EMBL/GenBank/DDBJ whole genome shotgun (WGS) entry which is preliminary data.</text>
</comment>
<gene>
    <name evidence="5" type="ORF">NYQ28_06740</name>
</gene>
<evidence type="ECO:0000256" key="1">
    <source>
        <dbReference type="ARBA" id="ARBA00022737"/>
    </source>
</evidence>
<accession>A0ABT2HG98</accession>
<dbReference type="PANTHER" id="PTHR32305:SF15">
    <property type="entry name" value="PROTEIN RHSA-RELATED"/>
    <property type="match status" value="1"/>
</dbReference>
<dbReference type="InterPro" id="IPR056823">
    <property type="entry name" value="TEN-like_YD-shell"/>
</dbReference>
<keyword evidence="1" id="KW-0677">Repeat</keyword>
<dbReference type="SUPFAM" id="SSF69304">
    <property type="entry name" value="Tricorn protease N-terminal domain"/>
    <property type="match status" value="2"/>
</dbReference>
<feature type="compositionally biased region" description="Gly residues" evidence="2">
    <location>
        <begin position="152"/>
        <end position="161"/>
    </location>
</feature>
<evidence type="ECO:0000259" key="3">
    <source>
        <dbReference type="Pfam" id="PF20148"/>
    </source>
</evidence>
<feature type="domain" description="Teneurin-like YD-shell" evidence="4">
    <location>
        <begin position="896"/>
        <end position="1056"/>
    </location>
</feature>
<dbReference type="Pfam" id="PF05593">
    <property type="entry name" value="RHS_repeat"/>
    <property type="match status" value="7"/>
</dbReference>
<dbReference type="GeneID" id="95325440"/>
<dbReference type="Pfam" id="PF20148">
    <property type="entry name" value="DUF6531"/>
    <property type="match status" value="1"/>
</dbReference>
<evidence type="ECO:0000313" key="5">
    <source>
        <dbReference type="EMBL" id="MCS6522260.1"/>
    </source>
</evidence>
<feature type="domain" description="DUF6531" evidence="3">
    <location>
        <begin position="288"/>
        <end position="360"/>
    </location>
</feature>
<name>A0ABT2HG98_9MICO</name>
<feature type="domain" description="Teneurin-like YD-shell" evidence="4">
    <location>
        <begin position="1193"/>
        <end position="1336"/>
    </location>
</feature>
<proteinExistence type="predicted"/>
<sequence>MGDLHGNEPVEFDNGTADALSQALNGAAESIEGQAGSRQSYVSTAAQEFRGHFSELFAANAQTARSDGSAIAANLRTVAGWVGKMQAAAERENARRKTARDWYEHHENRWVGEVVADWVTGNDQPPEVHHEDPPRFADATGPATPRQTPSPGSGGGGGGGTSSARPADLRSFADGSRGLDQALEGKPAMLRGKLADFADRCSWGRIDATGLVSAFDQWLQANGQDVTWATTIADAFAAAGGEGAVSSVADSALAAALQAAGVSATRSDVQFDPPSAYGAQPTTGYSMDPVNTTTGNFVEPETDLGFTGASASLALTRMYNSLDEHVGLFGPGWASVLETRVELDDEGASFVGADGRQIRFPRASDGWERGVGENRWLVAEGDQLVVRDNRGGRIDFTPSGVWLGERGGPGTGVRVERDADGLINRLVHDRGRSIDVEYLAGRVAVARSSDGRRVEYSYDDRGRLVAVTDAVGTRRYGWDDHDLVLTVTSAAGVVEVENTYDERRRVVEQVSPHGRAVRFAYLPGRVTVVSDHDGSRSNSYIADTRGRLVGVVDSDDHRQSMSYDRHGNLVSVTERDGSVTVHAYDERGRRTRTVTPTGGDLTYGYDDQDRTTTVVAESGGVVTFEYRGDDRDPSVITDPVGGRTELTWSDGVLTRVVDPTGVVLVLERDEHGELVATTNALGDTARIDRDAAGRPAVATSPSGARTEYRHDAAGLLVERRDPDGAVWRFEHTTGGRISAITDPLGGRTAFGYGPDGELHATTDPLGRRVVRSFDDQGNLATLAVPGDAVWTFAHDALSRLQAVTDPTGATWRHEYDANGVLTATVDPTGVRQDVSRDPTAGVATLRDAFSTTTVRFDAFGRPVESTSPGAGSELVTYDAAGRPVELVDGEGGLTRIERDLAGRVTAVIAPSGARTSYEYDACGRPSAAVDATGARTTLTYDADSRVVARTLPTGEVARTAYDPVGRVVEQTTPGAGTSRFRWDTAGRLVSAHDARFGRRRFRYDVAGQVTEVVDGLGGITRHEYDERGRVVATTDPAGGVTRREYDDADRLVAVTDPLGRRTSVRRDAAGRRVEQTDPDGRTTAWTYDAAGREHQVLVDGQVQTEVDRDPVARTVVVTDHTRGAGRAVDHELEYDRRGLLVRRSRGGAAIRWEYDADGHRVARVDPSGRRTTWVRDAVGRTTALERDGLGAATFRHDAAGRIVEAVTGDLVQSWSYERGVLVAHTATSPEGLTTTRTERDADGRITAVDGPDGRVEHRYDDAGQLVAAGDARWEYEAGRLVRQVIGGVETRFSYDLAGELVASEQDDARTEYRYDGLGRRIRRTDPDGSTVEYAWSDLGTLAEVVERDPAYAETGRVDVWTDGLGELADVGGAEAWWDSAASVPGIVSLGGTSVLDLPGGVVAIDDAWTTAGWRSARATAADDPWAVLAAVGGSGLPAGVGLTADGGVSIAGLEWLGARVYDPVARGFLSTDPLAPVLGAAWAANPYSYAGNDPVHAVDPLGLRPATDADLQAYRDANQGAWANAKRFFDEHKEAIAATAMIVGGVALMLVPGVNIAVTVAAAAGSGALLAGGFSIIQQGPDSGKVDWGKVGLQMIVGGAAGAAGGVGGAVVGKYGSSVAQAALPRIQQMTNPTVQSVARAAVGSAGQRAATAGTQGAVSNTVDHALNSKDQSIGSYAQAFTSGLVTGAGGSALASKLAVDLRIPADPNLGTTPAMSIINEASAFTADHVVGAGQSLTNEFLRPDGDRGSDLVTDALNGLVGGARGPRE</sequence>
<dbReference type="RefSeq" id="WP_141863028.1">
    <property type="nucleotide sequence ID" value="NZ_BMNV01000006.1"/>
</dbReference>
<dbReference type="NCBIfam" id="TIGR03696">
    <property type="entry name" value="Rhs_assc_core"/>
    <property type="match status" value="1"/>
</dbReference>
<dbReference type="InterPro" id="IPR045351">
    <property type="entry name" value="DUF6531"/>
</dbReference>
<dbReference type="InterPro" id="IPR031325">
    <property type="entry name" value="RHS_repeat"/>
</dbReference>
<dbReference type="InterPro" id="IPR006530">
    <property type="entry name" value="YD"/>
</dbReference>
<dbReference type="Pfam" id="PF25023">
    <property type="entry name" value="TEN_YD-shell"/>
    <property type="match status" value="2"/>
</dbReference>
<dbReference type="PANTHER" id="PTHR32305">
    <property type="match status" value="1"/>
</dbReference>
<dbReference type="EMBL" id="JANVAD010000003">
    <property type="protein sequence ID" value="MCS6522260.1"/>
    <property type="molecule type" value="Genomic_DNA"/>
</dbReference>
<protein>
    <submittedName>
        <fullName evidence="5">DUF6531 domain-containing protein</fullName>
    </submittedName>
</protein>
<feature type="region of interest" description="Disordered" evidence="2">
    <location>
        <begin position="120"/>
        <end position="173"/>
    </location>
</feature>
<dbReference type="Proteomes" id="UP001652264">
    <property type="component" value="Unassembled WGS sequence"/>
</dbReference>
<organism evidence="5 6">
    <name type="scientific">Curtobacterium citreum</name>
    <dbReference type="NCBI Taxonomy" id="2036"/>
    <lineage>
        <taxon>Bacteria</taxon>
        <taxon>Bacillati</taxon>
        <taxon>Actinomycetota</taxon>
        <taxon>Actinomycetes</taxon>
        <taxon>Micrococcales</taxon>
        <taxon>Microbacteriaceae</taxon>
        <taxon>Curtobacterium</taxon>
    </lineage>
</organism>
<evidence type="ECO:0000256" key="2">
    <source>
        <dbReference type="SAM" id="MobiDB-lite"/>
    </source>
</evidence>
<dbReference type="Gene3D" id="2.180.10.10">
    <property type="entry name" value="RHS repeat-associated core"/>
    <property type="match status" value="6"/>
</dbReference>
<keyword evidence="6" id="KW-1185">Reference proteome</keyword>
<evidence type="ECO:0000313" key="6">
    <source>
        <dbReference type="Proteomes" id="UP001652264"/>
    </source>
</evidence>
<evidence type="ECO:0000259" key="4">
    <source>
        <dbReference type="Pfam" id="PF25023"/>
    </source>
</evidence>
<dbReference type="InterPro" id="IPR022385">
    <property type="entry name" value="Rhs_assc_core"/>
</dbReference>
<feature type="compositionally biased region" description="Basic and acidic residues" evidence="2">
    <location>
        <begin position="126"/>
        <end position="135"/>
    </location>
</feature>
<dbReference type="InterPro" id="IPR050708">
    <property type="entry name" value="T6SS_VgrG/RHS"/>
</dbReference>
<reference evidence="5 6" key="1">
    <citation type="submission" date="2022-08" db="EMBL/GenBank/DDBJ databases">
        <title>Taxonomy of Curtobacterium flaccumfaciens.</title>
        <authorList>
            <person name="Osdaghi E."/>
            <person name="Taghavi S.M."/>
            <person name="Hamidizade M."/>
            <person name="Abachi H."/>
            <person name="Fazliarab A."/>
            <person name="Baeyen S."/>
            <person name="Portier P."/>
            <person name="Van Vaerenbergh J."/>
            <person name="Jacques M.-A."/>
        </authorList>
    </citation>
    <scope>NUCLEOTIDE SEQUENCE [LARGE SCALE GENOMIC DNA]</scope>
    <source>
        <strain evidence="5 6">LMG8786T</strain>
    </source>
</reference>